<dbReference type="InterPro" id="IPR036514">
    <property type="entry name" value="SGNH_hydro_sf"/>
</dbReference>
<keyword evidence="4" id="KW-1185">Reference proteome</keyword>
<evidence type="ECO:0000256" key="2">
    <source>
        <dbReference type="SAM" id="SignalP"/>
    </source>
</evidence>
<dbReference type="OrthoDB" id="3404679at2"/>
<evidence type="ECO:0000313" key="3">
    <source>
        <dbReference type="EMBL" id="GAC57088.1"/>
    </source>
</evidence>
<dbReference type="RefSeq" id="WP_005938564.1">
    <property type="nucleotide sequence ID" value="NZ_ATVK01000047.1"/>
</dbReference>
<dbReference type="SUPFAM" id="SSF52266">
    <property type="entry name" value="SGNH hydrolase"/>
    <property type="match status" value="1"/>
</dbReference>
<dbReference type="PROSITE" id="PS51318">
    <property type="entry name" value="TAT"/>
    <property type="match status" value="1"/>
</dbReference>
<organism evidence="3 4">
    <name type="scientific">Gordonia hirsuta DSM 44140 = NBRC 16056</name>
    <dbReference type="NCBI Taxonomy" id="1121927"/>
    <lineage>
        <taxon>Bacteria</taxon>
        <taxon>Bacillati</taxon>
        <taxon>Actinomycetota</taxon>
        <taxon>Actinomycetes</taxon>
        <taxon>Mycobacteriales</taxon>
        <taxon>Gordoniaceae</taxon>
        <taxon>Gordonia</taxon>
    </lineage>
</organism>
<dbReference type="AlphaFoldDB" id="L7LAN7"/>
<comment type="caution">
    <text evidence="3">The sequence shown here is derived from an EMBL/GenBank/DDBJ whole genome shotgun (WGS) entry which is preliminary data.</text>
</comment>
<gene>
    <name evidence="3" type="ORF">GOHSU_16_00440</name>
</gene>
<proteinExistence type="predicted"/>
<feature type="region of interest" description="Disordered" evidence="1">
    <location>
        <begin position="67"/>
        <end position="96"/>
    </location>
</feature>
<accession>L7LAN7</accession>
<dbReference type="Proteomes" id="UP000053405">
    <property type="component" value="Unassembled WGS sequence"/>
</dbReference>
<dbReference type="EMBL" id="BANT01000016">
    <property type="protein sequence ID" value="GAC57088.1"/>
    <property type="molecule type" value="Genomic_DNA"/>
</dbReference>
<feature type="signal peptide" evidence="2">
    <location>
        <begin position="1"/>
        <end position="41"/>
    </location>
</feature>
<dbReference type="InterPro" id="IPR006311">
    <property type="entry name" value="TAT_signal"/>
</dbReference>
<feature type="chain" id="PRO_5003979935" description="SGNH hydrolase-type esterase domain-containing protein" evidence="2">
    <location>
        <begin position="42"/>
        <end position="285"/>
    </location>
</feature>
<protein>
    <recommendedName>
        <fullName evidence="5">SGNH hydrolase-type esterase domain-containing protein</fullName>
    </recommendedName>
</protein>
<evidence type="ECO:0000313" key="4">
    <source>
        <dbReference type="Proteomes" id="UP000053405"/>
    </source>
</evidence>
<dbReference type="Gene3D" id="3.40.50.1110">
    <property type="entry name" value="SGNH hydrolase"/>
    <property type="match status" value="1"/>
</dbReference>
<dbReference type="eggNOG" id="COG2755">
    <property type="taxonomic scope" value="Bacteria"/>
</dbReference>
<evidence type="ECO:0008006" key="5">
    <source>
        <dbReference type="Google" id="ProtNLM"/>
    </source>
</evidence>
<sequence length="285" mass="29482">MTPEIKLSSRTRRPLRHAVAALGVAALAGLGLSLAAPAAYAEPADAAAEALGAVGRLLQEGTSNGSANLPGLNSLLDPDNLRPDGPRGGNGTTSCSTVVHIGDSTSVGIDDAATVGDPAARLSEQYRAVGVTRTVLNADGGRSIVERVNGAPNAVEAIASEQAKGHRGCWVIAMGVNDAANIGVGSTVHADERIDRVMGTLDGQRVLWPTVSTRSPSVNGYSEQNMTSFNQALRRATQRYPNLRVMDLAAQTQPGWFTDDGIHYSGTGSAARNRLYAAGLASAFP</sequence>
<keyword evidence="2" id="KW-0732">Signal</keyword>
<evidence type="ECO:0000256" key="1">
    <source>
        <dbReference type="SAM" id="MobiDB-lite"/>
    </source>
</evidence>
<dbReference type="STRING" id="1121927.GOHSU_16_00440"/>
<reference evidence="3 4" key="1">
    <citation type="submission" date="2012-12" db="EMBL/GenBank/DDBJ databases">
        <title>Whole genome shotgun sequence of Gordonia hirsuta NBRC 16056.</title>
        <authorList>
            <person name="Isaki-Nakamura S."/>
            <person name="Hosoyama A."/>
            <person name="Tsuchikane K."/>
            <person name="Katsumata H."/>
            <person name="Baba S."/>
            <person name="Yamazaki S."/>
            <person name="Fujita N."/>
        </authorList>
    </citation>
    <scope>NUCLEOTIDE SEQUENCE [LARGE SCALE GENOMIC DNA]</scope>
    <source>
        <strain evidence="3 4">NBRC 16056</strain>
    </source>
</reference>
<name>L7LAN7_9ACTN</name>